<organism evidence="1 2">
    <name type="scientific">Paenibacillus chungangensis</name>
    <dbReference type="NCBI Taxonomy" id="696535"/>
    <lineage>
        <taxon>Bacteria</taxon>
        <taxon>Bacillati</taxon>
        <taxon>Bacillota</taxon>
        <taxon>Bacilli</taxon>
        <taxon>Bacillales</taxon>
        <taxon>Paenibacillaceae</taxon>
        <taxon>Paenibacillus</taxon>
    </lineage>
</organism>
<sequence>MAHEAGLHAVAITDHDTIAGIEEASAEGRRLGIEVVPGAELSTELHGIDVHILAYYTRNEDALWLNRLSELQGVRDRRNETMISKLNELGISITMKEVQIAAGVFDCYSDNNGTDGNGGSIGKWSERSIGRPHIAKALVAAGEADSIRDAFDRYLAAGAPAYVKLARISPQTAVRWISDAGGTSVLAHPGLYRNDGLVREVLACGVHGVEVYHTDHSPEEESKYMAMASELDLIATGGSDFHGAGLDSTYRGALGARSVPISVLEELKAKASLRDKEE</sequence>
<name>A0ABW3HPC8_9BACL</name>
<reference evidence="2" key="1">
    <citation type="journal article" date="2019" name="Int. J. Syst. Evol. Microbiol.">
        <title>The Global Catalogue of Microorganisms (GCM) 10K type strain sequencing project: providing services to taxonomists for standard genome sequencing and annotation.</title>
        <authorList>
            <consortium name="The Broad Institute Genomics Platform"/>
            <consortium name="The Broad Institute Genome Sequencing Center for Infectious Disease"/>
            <person name="Wu L."/>
            <person name="Ma J."/>
        </authorList>
    </citation>
    <scope>NUCLEOTIDE SEQUENCE [LARGE SCALE GENOMIC DNA]</scope>
    <source>
        <strain evidence="2">CCUG 59129</strain>
    </source>
</reference>
<dbReference type="InterPro" id="IPR016195">
    <property type="entry name" value="Pol/histidinol_Pase-like"/>
</dbReference>
<protein>
    <submittedName>
        <fullName evidence="1">PHP domain-containing protein</fullName>
    </submittedName>
</protein>
<comment type="caution">
    <text evidence="1">The sequence shown here is derived from an EMBL/GenBank/DDBJ whole genome shotgun (WGS) entry which is preliminary data.</text>
</comment>
<evidence type="ECO:0000313" key="2">
    <source>
        <dbReference type="Proteomes" id="UP001596989"/>
    </source>
</evidence>
<dbReference type="PANTHER" id="PTHR42924">
    <property type="entry name" value="EXONUCLEASE"/>
    <property type="match status" value="1"/>
</dbReference>
<dbReference type="InterPro" id="IPR052018">
    <property type="entry name" value="PHP_domain"/>
</dbReference>
<dbReference type="EMBL" id="JBHTJZ010000009">
    <property type="protein sequence ID" value="MFD0959366.1"/>
    <property type="molecule type" value="Genomic_DNA"/>
</dbReference>
<evidence type="ECO:0000313" key="1">
    <source>
        <dbReference type="EMBL" id="MFD0959366.1"/>
    </source>
</evidence>
<dbReference type="PANTHER" id="PTHR42924:SF3">
    <property type="entry name" value="POLYMERASE_HISTIDINOL PHOSPHATASE N-TERMINAL DOMAIN-CONTAINING PROTEIN"/>
    <property type="match status" value="1"/>
</dbReference>
<gene>
    <name evidence="1" type="ORF">ACFQ2I_08180</name>
</gene>
<keyword evidence="2" id="KW-1185">Reference proteome</keyword>
<dbReference type="RefSeq" id="WP_377563871.1">
    <property type="nucleotide sequence ID" value="NZ_JBHTJZ010000009.1"/>
</dbReference>
<accession>A0ABW3HPC8</accession>
<proteinExistence type="predicted"/>
<dbReference type="SUPFAM" id="SSF89550">
    <property type="entry name" value="PHP domain-like"/>
    <property type="match status" value="1"/>
</dbReference>
<dbReference type="Gene3D" id="3.20.20.140">
    <property type="entry name" value="Metal-dependent hydrolases"/>
    <property type="match status" value="1"/>
</dbReference>
<dbReference type="Gene3D" id="1.10.150.650">
    <property type="match status" value="1"/>
</dbReference>
<dbReference type="Proteomes" id="UP001596989">
    <property type="component" value="Unassembled WGS sequence"/>
</dbReference>
<dbReference type="CDD" id="cd07438">
    <property type="entry name" value="PHP_HisPPase_AMP"/>
    <property type="match status" value="1"/>
</dbReference>